<dbReference type="HOGENOM" id="CLU_2997106_0_0_1"/>
<dbReference type="InParanoid" id="A0A0D0CWF9"/>
<name>A0A0D0CWF9_9AGAM</name>
<evidence type="ECO:0000313" key="1">
    <source>
        <dbReference type="EMBL" id="KIK75406.1"/>
    </source>
</evidence>
<gene>
    <name evidence="1" type="ORF">PAXRUDRAFT_835686</name>
</gene>
<proteinExistence type="predicted"/>
<dbReference type="AlphaFoldDB" id="A0A0D0CWF9"/>
<dbReference type="EMBL" id="KN828132">
    <property type="protein sequence ID" value="KIK75406.1"/>
    <property type="molecule type" value="Genomic_DNA"/>
</dbReference>
<dbReference type="OrthoDB" id="2679067at2759"/>
<reference evidence="2" key="2">
    <citation type="submission" date="2015-01" db="EMBL/GenBank/DDBJ databases">
        <title>Evolutionary Origins and Diversification of the Mycorrhizal Mutualists.</title>
        <authorList>
            <consortium name="DOE Joint Genome Institute"/>
            <consortium name="Mycorrhizal Genomics Consortium"/>
            <person name="Kohler A."/>
            <person name="Kuo A."/>
            <person name="Nagy L.G."/>
            <person name="Floudas D."/>
            <person name="Copeland A."/>
            <person name="Barry K.W."/>
            <person name="Cichocki N."/>
            <person name="Veneault-Fourrey C."/>
            <person name="LaButti K."/>
            <person name="Lindquist E.A."/>
            <person name="Lipzen A."/>
            <person name="Lundell T."/>
            <person name="Morin E."/>
            <person name="Murat C."/>
            <person name="Riley R."/>
            <person name="Ohm R."/>
            <person name="Sun H."/>
            <person name="Tunlid A."/>
            <person name="Henrissat B."/>
            <person name="Grigoriev I.V."/>
            <person name="Hibbett D.S."/>
            <person name="Martin F."/>
        </authorList>
    </citation>
    <scope>NUCLEOTIDE SEQUENCE [LARGE SCALE GENOMIC DNA]</scope>
    <source>
        <strain evidence="2">Ve08.2h10</strain>
    </source>
</reference>
<sequence length="64" mass="7029">MWRSLFFGPLGRGKLASTTDPEYETRLQLAIDDLAEGTHKTVSAAAKAHNVSRQTLSDCVNNTH</sequence>
<reference evidence="1 2" key="1">
    <citation type="submission" date="2014-04" db="EMBL/GenBank/DDBJ databases">
        <authorList>
            <consortium name="DOE Joint Genome Institute"/>
            <person name="Kuo A."/>
            <person name="Kohler A."/>
            <person name="Jargeat P."/>
            <person name="Nagy L.G."/>
            <person name="Floudas D."/>
            <person name="Copeland A."/>
            <person name="Barry K.W."/>
            <person name="Cichocki N."/>
            <person name="Veneault-Fourrey C."/>
            <person name="LaButti K."/>
            <person name="Lindquist E.A."/>
            <person name="Lipzen A."/>
            <person name="Lundell T."/>
            <person name="Morin E."/>
            <person name="Murat C."/>
            <person name="Sun H."/>
            <person name="Tunlid A."/>
            <person name="Henrissat B."/>
            <person name="Grigoriev I.V."/>
            <person name="Hibbett D.S."/>
            <person name="Martin F."/>
            <person name="Nordberg H.P."/>
            <person name="Cantor M.N."/>
            <person name="Hua S.X."/>
        </authorList>
    </citation>
    <scope>NUCLEOTIDE SEQUENCE [LARGE SCALE GENOMIC DNA]</scope>
    <source>
        <strain evidence="1 2">Ve08.2h10</strain>
    </source>
</reference>
<organism evidence="1 2">
    <name type="scientific">Paxillus rubicundulus Ve08.2h10</name>
    <dbReference type="NCBI Taxonomy" id="930991"/>
    <lineage>
        <taxon>Eukaryota</taxon>
        <taxon>Fungi</taxon>
        <taxon>Dikarya</taxon>
        <taxon>Basidiomycota</taxon>
        <taxon>Agaricomycotina</taxon>
        <taxon>Agaricomycetes</taxon>
        <taxon>Agaricomycetidae</taxon>
        <taxon>Boletales</taxon>
        <taxon>Paxilineae</taxon>
        <taxon>Paxillaceae</taxon>
        <taxon>Paxillus</taxon>
    </lineage>
</organism>
<evidence type="ECO:0008006" key="3">
    <source>
        <dbReference type="Google" id="ProtNLM"/>
    </source>
</evidence>
<dbReference type="Proteomes" id="UP000054538">
    <property type="component" value="Unassembled WGS sequence"/>
</dbReference>
<protein>
    <recommendedName>
        <fullName evidence="3">HTH psq-type domain-containing protein</fullName>
    </recommendedName>
</protein>
<evidence type="ECO:0000313" key="2">
    <source>
        <dbReference type="Proteomes" id="UP000054538"/>
    </source>
</evidence>
<accession>A0A0D0CWF9</accession>
<keyword evidence="2" id="KW-1185">Reference proteome</keyword>